<accession>A0ABW2RMP4</accession>
<dbReference type="Pfam" id="PF13781">
    <property type="entry name" value="DoxX_3"/>
    <property type="match status" value="1"/>
</dbReference>
<proteinExistence type="predicted"/>
<keyword evidence="1" id="KW-1133">Transmembrane helix</keyword>
<keyword evidence="1" id="KW-0472">Membrane</keyword>
<feature type="transmembrane region" description="Helical" evidence="1">
    <location>
        <begin position="170"/>
        <end position="194"/>
    </location>
</feature>
<feature type="transmembrane region" description="Helical" evidence="1">
    <location>
        <begin position="214"/>
        <end position="232"/>
    </location>
</feature>
<reference evidence="3" key="1">
    <citation type="journal article" date="2019" name="Int. J. Syst. Evol. Microbiol.">
        <title>The Global Catalogue of Microorganisms (GCM) 10K type strain sequencing project: providing services to taxonomists for standard genome sequencing and annotation.</title>
        <authorList>
            <consortium name="The Broad Institute Genomics Platform"/>
            <consortium name="The Broad Institute Genome Sequencing Center for Infectious Disease"/>
            <person name="Wu L."/>
            <person name="Ma J."/>
        </authorList>
    </citation>
    <scope>NUCLEOTIDE SEQUENCE [LARGE SCALE GENOMIC DNA]</scope>
    <source>
        <strain evidence="3">CGMCC 1.12942</strain>
    </source>
</reference>
<dbReference type="InterPro" id="IPR025695">
    <property type="entry name" value="DoxX-like"/>
</dbReference>
<dbReference type="SUPFAM" id="SSF55961">
    <property type="entry name" value="Bet v1-like"/>
    <property type="match status" value="1"/>
</dbReference>
<evidence type="ECO:0000313" key="3">
    <source>
        <dbReference type="Proteomes" id="UP001596500"/>
    </source>
</evidence>
<name>A0ABW2RMP4_9BACL</name>
<gene>
    <name evidence="2" type="ORF">ACFQNG_13075</name>
</gene>
<organism evidence="2 3">
    <name type="scientific">Laceyella putida</name>
    <dbReference type="NCBI Taxonomy" id="110101"/>
    <lineage>
        <taxon>Bacteria</taxon>
        <taxon>Bacillati</taxon>
        <taxon>Bacillota</taxon>
        <taxon>Bacilli</taxon>
        <taxon>Bacillales</taxon>
        <taxon>Thermoactinomycetaceae</taxon>
        <taxon>Laceyella</taxon>
    </lineage>
</organism>
<protein>
    <submittedName>
        <fullName evidence="2">DoxX-like family protein</fullName>
    </submittedName>
</protein>
<feature type="transmembrane region" description="Helical" evidence="1">
    <location>
        <begin position="270"/>
        <end position="293"/>
    </location>
</feature>
<sequence length="308" mass="35344">MKNKPIYVETQLDCSMEALWEATQDPQLHKEWDLRFTDIAYLPRENEEEPQRFLYTTQIGFGLKIAGEGKSMVQRSLPGGERVSSLHFSSDQALSLIREGSGYWRYIPRDRSVTFLTWYDYEPRFGWLGQLFDRFVFRPLMGWATAWSFDCLRIWLERGIHPRRTLKKSAAYLAGVWILAMIWIYHGLVPKLLFPESGELALLQELGVFAGGERVWLALAGMGEIALGLTLLWMPRIRLLQWCSIAFLIGLGLTAILTQPEVLIQPFDPLTLNLAMIGLSVLCLTLHPEVAFAGRCKRKMTKMDIKES</sequence>
<dbReference type="RefSeq" id="WP_379865628.1">
    <property type="nucleotide sequence ID" value="NZ_JBHTBW010000044.1"/>
</dbReference>
<evidence type="ECO:0000256" key="1">
    <source>
        <dbReference type="SAM" id="Phobius"/>
    </source>
</evidence>
<dbReference type="Proteomes" id="UP001596500">
    <property type="component" value="Unassembled WGS sequence"/>
</dbReference>
<keyword evidence="3" id="KW-1185">Reference proteome</keyword>
<feature type="transmembrane region" description="Helical" evidence="1">
    <location>
        <begin position="239"/>
        <end position="258"/>
    </location>
</feature>
<evidence type="ECO:0000313" key="2">
    <source>
        <dbReference type="EMBL" id="MFC7442026.1"/>
    </source>
</evidence>
<keyword evidence="1" id="KW-0812">Transmembrane</keyword>
<dbReference type="EMBL" id="JBHTBW010000044">
    <property type="protein sequence ID" value="MFC7442026.1"/>
    <property type="molecule type" value="Genomic_DNA"/>
</dbReference>
<comment type="caution">
    <text evidence="2">The sequence shown here is derived from an EMBL/GenBank/DDBJ whole genome shotgun (WGS) entry which is preliminary data.</text>
</comment>